<reference evidence="1 2" key="1">
    <citation type="submission" date="2019-11" db="EMBL/GenBank/DDBJ databases">
        <title>Comparative genomics of hydrocarbon-degrading Desulfosarcina strains.</title>
        <authorList>
            <person name="Watanabe M."/>
            <person name="Kojima H."/>
            <person name="Fukui M."/>
        </authorList>
    </citation>
    <scope>NUCLEOTIDE SEQUENCE [LARGE SCALE GENOMIC DNA]</scope>
    <source>
        <strain evidence="2">oXyS1</strain>
    </source>
</reference>
<proteinExistence type="predicted"/>
<dbReference type="RefSeq" id="WP_155309801.1">
    <property type="nucleotide sequence ID" value="NZ_AP021879.1"/>
</dbReference>
<evidence type="ECO:0000313" key="1">
    <source>
        <dbReference type="EMBL" id="BBO88497.1"/>
    </source>
</evidence>
<evidence type="ECO:0000313" key="2">
    <source>
        <dbReference type="Proteomes" id="UP000422108"/>
    </source>
</evidence>
<sequence length="225" mass="25898">MNIQKYQSKDLEQFLIRQKISTLKEIKTVLGTDVDMTAFRKLKQLSYRSSYSHGGRYYTLDKVAKFDDNGLWCHLSVCFSQHGNLLSTLEHLIAGSEAGFFAKELEALLAVSVKESLLRLIKKGKIDRKKVSGVYLYCAADASMRRQQLLARRVKLSDTEDFSDEVKAAIILFVSILDEQQRRLFAGFTTVHILQHLDLMRKILQVSFIPLVKCLQVIRYWSVMK</sequence>
<dbReference type="Proteomes" id="UP000422108">
    <property type="component" value="Chromosome"/>
</dbReference>
<dbReference type="AlphaFoldDB" id="A0A5K8A7J6"/>
<dbReference type="EMBL" id="AP021879">
    <property type="protein sequence ID" value="BBO88497.1"/>
    <property type="molecule type" value="Genomic_DNA"/>
</dbReference>
<gene>
    <name evidence="1" type="ORF">DSCOOX_16770</name>
</gene>
<accession>A0A5K8A7J6</accession>
<protein>
    <submittedName>
        <fullName evidence="1">Uncharacterized protein</fullName>
    </submittedName>
</protein>
<name>A0A5K8A7J6_9BACT</name>
<organism evidence="1 2">
    <name type="scientific">Desulfosarcina ovata subsp. ovata</name>
    <dbReference type="NCBI Taxonomy" id="2752305"/>
    <lineage>
        <taxon>Bacteria</taxon>
        <taxon>Pseudomonadati</taxon>
        <taxon>Thermodesulfobacteriota</taxon>
        <taxon>Desulfobacteria</taxon>
        <taxon>Desulfobacterales</taxon>
        <taxon>Desulfosarcinaceae</taxon>
        <taxon>Desulfosarcina</taxon>
    </lineage>
</organism>
<keyword evidence="2" id="KW-1185">Reference proteome</keyword>